<dbReference type="Gene3D" id="3.40.470.10">
    <property type="entry name" value="Uracil-DNA glycosylase-like domain"/>
    <property type="match status" value="1"/>
</dbReference>
<accession>A0A1V4ATV1</accession>
<proteinExistence type="inferred from homology"/>
<dbReference type="EMBL" id="AYTS01000075">
    <property type="protein sequence ID" value="OOP56579.1"/>
    <property type="molecule type" value="Genomic_DNA"/>
</dbReference>
<dbReference type="PANTHER" id="PTHR33693">
    <property type="entry name" value="TYPE-5 URACIL-DNA GLYCOSYLASE"/>
    <property type="match status" value="1"/>
</dbReference>
<dbReference type="GO" id="GO:0051539">
    <property type="term" value="F:4 iron, 4 sulfur cluster binding"/>
    <property type="evidence" value="ECO:0007669"/>
    <property type="project" value="UniProtKB-KW"/>
</dbReference>
<dbReference type="InterPro" id="IPR051536">
    <property type="entry name" value="UDG_Type-4/5"/>
</dbReference>
<organism evidence="13 14">
    <name type="scientific">Candidatus Brocadia carolinensis</name>
    <dbReference type="NCBI Taxonomy" id="1004156"/>
    <lineage>
        <taxon>Bacteria</taxon>
        <taxon>Pseudomonadati</taxon>
        <taxon>Planctomycetota</taxon>
        <taxon>Candidatus Brocadiia</taxon>
        <taxon>Candidatus Brocadiales</taxon>
        <taxon>Candidatus Brocadiaceae</taxon>
        <taxon>Candidatus Brocadia</taxon>
    </lineage>
</organism>
<keyword evidence="8" id="KW-0378">Hydrolase</keyword>
<keyword evidence="7" id="KW-0227">DNA damage</keyword>
<evidence type="ECO:0000256" key="10">
    <source>
        <dbReference type="ARBA" id="ARBA00023014"/>
    </source>
</evidence>
<evidence type="ECO:0000256" key="6">
    <source>
        <dbReference type="ARBA" id="ARBA00022723"/>
    </source>
</evidence>
<evidence type="ECO:0000256" key="5">
    <source>
        <dbReference type="ARBA" id="ARBA00022485"/>
    </source>
</evidence>
<comment type="similarity">
    <text evidence="2">Belongs to the uracil-DNA glycosylase (UDG) superfamily. Type 4 (UDGa) family.</text>
</comment>
<dbReference type="AlphaFoldDB" id="A0A1V4ATV1"/>
<dbReference type="GO" id="GO:0006281">
    <property type="term" value="P:DNA repair"/>
    <property type="evidence" value="ECO:0007669"/>
    <property type="project" value="UniProtKB-KW"/>
</dbReference>
<dbReference type="CDD" id="cd10030">
    <property type="entry name" value="UDG-F4_TTUDGA_SPO1dp_like"/>
    <property type="match status" value="1"/>
</dbReference>
<keyword evidence="11" id="KW-0234">DNA repair</keyword>
<dbReference type="Proteomes" id="UP000189681">
    <property type="component" value="Unassembled WGS sequence"/>
</dbReference>
<sequence>MQNEMQACHKCPLGETRTHLVFGTGSPEAQLMFAGEAPGRDEDLQGEPFVGRAGQLLTKIIEAIGLKRSDVYIANVLKCRPPGNRNPQPEEIALCMPYLLKQIEIIQPKVLCALGTFAAQTLLNTKAPVGTLRGRFHDYKGIPMMVTFHPAYLLRNPNDKAKVWEDMKKVRDLLGEFSGKDSAR</sequence>
<dbReference type="InterPro" id="IPR005273">
    <property type="entry name" value="Ura-DNA_glyco_family4"/>
</dbReference>
<dbReference type="SMART" id="SM00986">
    <property type="entry name" value="UDG"/>
    <property type="match status" value="1"/>
</dbReference>
<feature type="domain" description="Uracil-DNA glycosylase-like" evidence="12">
    <location>
        <begin position="22"/>
        <end position="168"/>
    </location>
</feature>
<reference evidence="13 14" key="1">
    <citation type="journal article" date="2017" name="Water Res.">
        <title>Discovery and metagenomic analysis of an anammox bacterial enrichment related to Candidatus "Brocadia caroliniensis" in a full-scale glycerol-fed nitritation-denitritation separate centrate treatment process.</title>
        <authorList>
            <person name="Park H."/>
            <person name="Brotto A.C."/>
            <person name="van Loosdrecht M.C."/>
            <person name="Chandran K."/>
        </authorList>
    </citation>
    <scope>NUCLEOTIDE SEQUENCE [LARGE SCALE GENOMIC DNA]</scope>
    <source>
        <strain evidence="13">26THWARD</strain>
    </source>
</reference>
<keyword evidence="9" id="KW-0408">Iron</keyword>
<evidence type="ECO:0000259" key="12">
    <source>
        <dbReference type="SMART" id="SM00986"/>
    </source>
</evidence>
<evidence type="ECO:0000313" key="13">
    <source>
        <dbReference type="EMBL" id="OOP56579.1"/>
    </source>
</evidence>
<evidence type="ECO:0000256" key="3">
    <source>
        <dbReference type="ARBA" id="ARBA00012030"/>
    </source>
</evidence>
<evidence type="ECO:0000256" key="11">
    <source>
        <dbReference type="ARBA" id="ARBA00023204"/>
    </source>
</evidence>
<dbReference type="SUPFAM" id="SSF52141">
    <property type="entry name" value="Uracil-DNA glycosylase-like"/>
    <property type="match status" value="1"/>
</dbReference>
<comment type="caution">
    <text evidence="13">The sequence shown here is derived from an EMBL/GenBank/DDBJ whole genome shotgun (WGS) entry which is preliminary data.</text>
</comment>
<dbReference type="GO" id="GO:0046872">
    <property type="term" value="F:metal ion binding"/>
    <property type="evidence" value="ECO:0007669"/>
    <property type="project" value="UniProtKB-KW"/>
</dbReference>
<dbReference type="SMART" id="SM00987">
    <property type="entry name" value="UreE_C"/>
    <property type="match status" value="1"/>
</dbReference>
<dbReference type="STRING" id="1004156.AYP45_08485"/>
<gene>
    <name evidence="13" type="ORF">AYP45_08485</name>
</gene>
<protein>
    <recommendedName>
        <fullName evidence="4">Type-4 uracil-DNA glycosylase</fullName>
        <ecNumber evidence="3">3.2.2.27</ecNumber>
    </recommendedName>
</protein>
<dbReference type="Pfam" id="PF03167">
    <property type="entry name" value="UDG"/>
    <property type="match status" value="1"/>
</dbReference>
<name>A0A1V4ATV1_9BACT</name>
<dbReference type="InterPro" id="IPR036895">
    <property type="entry name" value="Uracil-DNA_glycosylase-like_sf"/>
</dbReference>
<evidence type="ECO:0000256" key="7">
    <source>
        <dbReference type="ARBA" id="ARBA00022763"/>
    </source>
</evidence>
<evidence type="ECO:0000256" key="1">
    <source>
        <dbReference type="ARBA" id="ARBA00001400"/>
    </source>
</evidence>
<comment type="catalytic activity">
    <reaction evidence="1">
        <text>Hydrolyzes single-stranded DNA or mismatched double-stranded DNA and polynucleotides, releasing free uracil.</text>
        <dbReference type="EC" id="3.2.2.27"/>
    </reaction>
</comment>
<dbReference type="EC" id="3.2.2.27" evidence="3"/>
<evidence type="ECO:0000256" key="4">
    <source>
        <dbReference type="ARBA" id="ARBA00019403"/>
    </source>
</evidence>
<evidence type="ECO:0000256" key="9">
    <source>
        <dbReference type="ARBA" id="ARBA00023004"/>
    </source>
</evidence>
<evidence type="ECO:0000256" key="8">
    <source>
        <dbReference type="ARBA" id="ARBA00022801"/>
    </source>
</evidence>
<keyword evidence="6" id="KW-0479">Metal-binding</keyword>
<evidence type="ECO:0000313" key="14">
    <source>
        <dbReference type="Proteomes" id="UP000189681"/>
    </source>
</evidence>
<keyword evidence="5" id="KW-0004">4Fe-4S</keyword>
<dbReference type="GO" id="GO:0004844">
    <property type="term" value="F:uracil DNA N-glycosylase activity"/>
    <property type="evidence" value="ECO:0007669"/>
    <property type="project" value="UniProtKB-EC"/>
</dbReference>
<dbReference type="NCBIfam" id="TIGR00758">
    <property type="entry name" value="UDG_fam4"/>
    <property type="match status" value="1"/>
</dbReference>
<dbReference type="PANTHER" id="PTHR33693:SF1">
    <property type="entry name" value="TYPE-4 URACIL-DNA GLYCOSYLASE"/>
    <property type="match status" value="1"/>
</dbReference>
<evidence type="ECO:0000256" key="2">
    <source>
        <dbReference type="ARBA" id="ARBA00006521"/>
    </source>
</evidence>
<dbReference type="InterPro" id="IPR005122">
    <property type="entry name" value="Uracil-DNA_glycosylase-like"/>
</dbReference>
<keyword evidence="10" id="KW-0411">Iron-sulfur</keyword>